<dbReference type="EMBL" id="CP026304">
    <property type="protein sequence ID" value="AVZ74023.1"/>
    <property type="molecule type" value="Genomic_DNA"/>
</dbReference>
<sequence length="77" mass="7980">MSAFLVAAVMIVGIMAMTIAFTVKVLSSTPVRIAVVIAAIVAMLTPLPRVFESLQPQNQQPATVAPSQPNSTGTGAR</sequence>
<keyword evidence="2" id="KW-1133">Transmembrane helix</keyword>
<gene>
    <name evidence="3" type="ORF">SLUN_19505</name>
</gene>
<dbReference type="RefSeq" id="WP_108150099.1">
    <property type="nucleotide sequence ID" value="NZ_CP026304.1"/>
</dbReference>
<keyword evidence="2" id="KW-0472">Membrane</keyword>
<organism evidence="3 4">
    <name type="scientific">Streptomyces lunaelactis</name>
    <dbReference type="NCBI Taxonomy" id="1535768"/>
    <lineage>
        <taxon>Bacteria</taxon>
        <taxon>Bacillati</taxon>
        <taxon>Actinomycetota</taxon>
        <taxon>Actinomycetes</taxon>
        <taxon>Kitasatosporales</taxon>
        <taxon>Streptomycetaceae</taxon>
        <taxon>Streptomyces</taxon>
    </lineage>
</organism>
<dbReference type="AlphaFoldDB" id="A0A2R4T4E5"/>
<evidence type="ECO:0000256" key="2">
    <source>
        <dbReference type="SAM" id="Phobius"/>
    </source>
</evidence>
<feature type="transmembrane region" description="Helical" evidence="2">
    <location>
        <begin position="32"/>
        <end position="51"/>
    </location>
</feature>
<name>A0A2R4T4E5_9ACTN</name>
<evidence type="ECO:0000313" key="3">
    <source>
        <dbReference type="EMBL" id="AVZ74023.1"/>
    </source>
</evidence>
<dbReference type="KEGG" id="slk:SLUN_19505"/>
<dbReference type="GeneID" id="55657442"/>
<protein>
    <submittedName>
        <fullName evidence="3">Uncharacterized protein</fullName>
    </submittedName>
</protein>
<keyword evidence="2" id="KW-0812">Transmembrane</keyword>
<feature type="region of interest" description="Disordered" evidence="1">
    <location>
        <begin position="57"/>
        <end position="77"/>
    </location>
</feature>
<dbReference type="Proteomes" id="UP000244201">
    <property type="component" value="Chromosome"/>
</dbReference>
<proteinExistence type="predicted"/>
<reference evidence="3 4" key="1">
    <citation type="submission" date="2018-01" db="EMBL/GenBank/DDBJ databases">
        <title>Complete genome sequence of Streptomyces lunaelactis MM109T, a Ferroverdin A producer isolated from cave moonmilk deposits.</title>
        <authorList>
            <person name="Naome A."/>
            <person name="Martinet L."/>
            <person name="Maciejewska M."/>
            <person name="Anderssen S."/>
            <person name="Adam D."/>
            <person name="Tenconi E."/>
            <person name="Deflandre B."/>
            <person name="Arguelles-Arias A."/>
            <person name="Calusinska M."/>
            <person name="Copieters W."/>
            <person name="Karim L."/>
            <person name="Hanikenne M."/>
            <person name="Baurain D."/>
            <person name="van Wezel G."/>
            <person name="Smargiasso N."/>
            <person name="de Pauw E."/>
            <person name="Delfosse P."/>
            <person name="Rigali S."/>
        </authorList>
    </citation>
    <scope>NUCLEOTIDE SEQUENCE [LARGE SCALE GENOMIC DNA]</scope>
    <source>
        <strain evidence="3 4">MM109</strain>
    </source>
</reference>
<evidence type="ECO:0000256" key="1">
    <source>
        <dbReference type="SAM" id="MobiDB-lite"/>
    </source>
</evidence>
<evidence type="ECO:0000313" key="4">
    <source>
        <dbReference type="Proteomes" id="UP000244201"/>
    </source>
</evidence>
<keyword evidence="4" id="KW-1185">Reference proteome</keyword>
<accession>A0A2R4T4E5</accession>